<dbReference type="Pfam" id="PF13419">
    <property type="entry name" value="HAD_2"/>
    <property type="match status" value="1"/>
</dbReference>
<evidence type="ECO:0000313" key="5">
    <source>
        <dbReference type="Proteomes" id="UP000245523"/>
    </source>
</evidence>
<protein>
    <submittedName>
        <fullName evidence="4">Hydrolase of the HAD superfamily</fullName>
    </submittedName>
</protein>
<dbReference type="SFLD" id="SFLDS00003">
    <property type="entry name" value="Haloacid_Dehalogenase"/>
    <property type="match status" value="1"/>
</dbReference>
<comment type="cofactor">
    <cofactor evidence="1">
        <name>Mg(2+)</name>
        <dbReference type="ChEBI" id="CHEBI:18420"/>
    </cofactor>
</comment>
<dbReference type="RefSeq" id="WP_109587044.1">
    <property type="nucleotide sequence ID" value="NZ_JAXEIU010000015.1"/>
</dbReference>
<proteinExistence type="predicted"/>
<dbReference type="InterPro" id="IPR041492">
    <property type="entry name" value="HAD_2"/>
</dbReference>
<organism evidence="4 5">
    <name type="scientific">Hallerella porci</name>
    <dbReference type="NCBI Taxonomy" id="1945871"/>
    <lineage>
        <taxon>Bacteria</taxon>
        <taxon>Pseudomonadati</taxon>
        <taxon>Fibrobacterota</taxon>
        <taxon>Fibrobacteria</taxon>
        <taxon>Fibrobacterales</taxon>
        <taxon>Fibrobacteraceae</taxon>
        <taxon>Hallerella</taxon>
    </lineage>
</organism>
<dbReference type="NCBIfam" id="TIGR01509">
    <property type="entry name" value="HAD-SF-IA-v3"/>
    <property type="match status" value="1"/>
</dbReference>
<name>A0ABX5LNV6_9BACT</name>
<dbReference type="PANTHER" id="PTHR46470">
    <property type="entry name" value="N-ACYLNEURAMINATE-9-PHOSPHATASE"/>
    <property type="match status" value="1"/>
</dbReference>
<dbReference type="InterPro" id="IPR036412">
    <property type="entry name" value="HAD-like_sf"/>
</dbReference>
<dbReference type="InterPro" id="IPR023214">
    <property type="entry name" value="HAD_sf"/>
</dbReference>
<gene>
    <name evidence="4" type="ORF">B0H50_10113</name>
</gene>
<accession>A0ABX5LNV6</accession>
<evidence type="ECO:0000256" key="2">
    <source>
        <dbReference type="ARBA" id="ARBA00022801"/>
    </source>
</evidence>
<dbReference type="InterPro" id="IPR051400">
    <property type="entry name" value="HAD-like_hydrolase"/>
</dbReference>
<dbReference type="InterPro" id="IPR023198">
    <property type="entry name" value="PGP-like_dom2"/>
</dbReference>
<dbReference type="GO" id="GO:0016787">
    <property type="term" value="F:hydrolase activity"/>
    <property type="evidence" value="ECO:0007669"/>
    <property type="project" value="UniProtKB-KW"/>
</dbReference>
<comment type="caution">
    <text evidence="4">The sequence shown here is derived from an EMBL/GenBank/DDBJ whole genome shotgun (WGS) entry which is preliminary data.</text>
</comment>
<keyword evidence="3" id="KW-0460">Magnesium</keyword>
<dbReference type="InterPro" id="IPR006439">
    <property type="entry name" value="HAD-SF_hydro_IA"/>
</dbReference>
<dbReference type="Proteomes" id="UP000245523">
    <property type="component" value="Unassembled WGS sequence"/>
</dbReference>
<evidence type="ECO:0000313" key="4">
    <source>
        <dbReference type="EMBL" id="PWL04002.1"/>
    </source>
</evidence>
<reference evidence="4 5" key="1">
    <citation type="submission" date="2018-05" db="EMBL/GenBank/DDBJ databases">
        <title>Animal gut microbial communities from fecal samples from Wisconsin, USA.</title>
        <authorList>
            <person name="Neumann A."/>
        </authorList>
    </citation>
    <scope>NUCLEOTIDE SEQUENCE [LARGE SCALE GENOMIC DNA]</scope>
    <source>
        <strain evidence="4 5">UWS4</strain>
    </source>
</reference>
<dbReference type="Gene3D" id="3.40.50.1000">
    <property type="entry name" value="HAD superfamily/HAD-like"/>
    <property type="match status" value="1"/>
</dbReference>
<dbReference type="SFLD" id="SFLDG01129">
    <property type="entry name" value="C1.5:_HAD__Beta-PGM__Phosphata"/>
    <property type="match status" value="1"/>
</dbReference>
<sequence>MEIAGVLFDLYGTLFTYGNMSKAFGLWHEDLSHAMNHLGISVPVSQVAKQCRHFFSEEISEQEGFTIYELRLKILAESFGANPDYNWIKHTAANSMNRWQKMVPIHPQTIPLLQKLHDEKIKLGIISNFEHAPHVRKVLRQHGLLKLLDAVIISGEVHTKKPAPEIFQIALDRLGTQANETLFVGDDPERDIRGAASVGMQTHLFKNGSPLFEIFQSTFLK</sequence>
<dbReference type="EMBL" id="QGHD01000001">
    <property type="protein sequence ID" value="PWL04002.1"/>
    <property type="molecule type" value="Genomic_DNA"/>
</dbReference>
<dbReference type="NCBIfam" id="TIGR01549">
    <property type="entry name" value="HAD-SF-IA-v1"/>
    <property type="match status" value="1"/>
</dbReference>
<keyword evidence="2 4" id="KW-0378">Hydrolase</keyword>
<keyword evidence="5" id="KW-1185">Reference proteome</keyword>
<dbReference type="PRINTS" id="PR00413">
    <property type="entry name" value="HADHALOGNASE"/>
</dbReference>
<evidence type="ECO:0000256" key="1">
    <source>
        <dbReference type="ARBA" id="ARBA00001946"/>
    </source>
</evidence>
<evidence type="ECO:0000256" key="3">
    <source>
        <dbReference type="ARBA" id="ARBA00022842"/>
    </source>
</evidence>
<dbReference type="Gene3D" id="1.10.150.240">
    <property type="entry name" value="Putative phosphatase, domain 2"/>
    <property type="match status" value="1"/>
</dbReference>
<dbReference type="SUPFAM" id="SSF56784">
    <property type="entry name" value="HAD-like"/>
    <property type="match status" value="1"/>
</dbReference>